<gene>
    <name evidence="1" type="ORF">FHP25_30005</name>
</gene>
<dbReference type="RefSeq" id="WP_147850686.1">
    <property type="nucleotide sequence ID" value="NZ_VDUZ01000043.1"/>
</dbReference>
<organism evidence="1 2">
    <name type="scientific">Vineibacter terrae</name>
    <dbReference type="NCBI Taxonomy" id="2586908"/>
    <lineage>
        <taxon>Bacteria</taxon>
        <taxon>Pseudomonadati</taxon>
        <taxon>Pseudomonadota</taxon>
        <taxon>Alphaproteobacteria</taxon>
        <taxon>Hyphomicrobiales</taxon>
        <taxon>Vineibacter</taxon>
    </lineage>
</organism>
<protein>
    <submittedName>
        <fullName evidence="1">Uncharacterized protein</fullName>
    </submittedName>
</protein>
<comment type="caution">
    <text evidence="1">The sequence shown here is derived from an EMBL/GenBank/DDBJ whole genome shotgun (WGS) entry which is preliminary data.</text>
</comment>
<dbReference type="EMBL" id="VDUZ01000043">
    <property type="protein sequence ID" value="TXL71465.1"/>
    <property type="molecule type" value="Genomic_DNA"/>
</dbReference>
<dbReference type="AlphaFoldDB" id="A0A5C8PCL2"/>
<reference evidence="1 2" key="1">
    <citation type="submission" date="2019-06" db="EMBL/GenBank/DDBJ databases">
        <title>New taxonomy in bacterial strain CC-CFT640, isolated from vineyard.</title>
        <authorList>
            <person name="Lin S.-Y."/>
            <person name="Tsai C.-F."/>
            <person name="Young C.-C."/>
        </authorList>
    </citation>
    <scope>NUCLEOTIDE SEQUENCE [LARGE SCALE GENOMIC DNA]</scope>
    <source>
        <strain evidence="1 2">CC-CFT640</strain>
    </source>
</reference>
<keyword evidence="2" id="KW-1185">Reference proteome</keyword>
<name>A0A5C8PCL2_9HYPH</name>
<proteinExistence type="predicted"/>
<accession>A0A5C8PCL2</accession>
<evidence type="ECO:0000313" key="1">
    <source>
        <dbReference type="EMBL" id="TXL71465.1"/>
    </source>
</evidence>
<sequence>MDTTKERLFKLEMRLAAIEYLVANMYAVAISQVPDAERKMKAANEALRANLRGQVVPGLDAAWSDHIMAEMQDAMERVLVMMEELVANLAKAQAPGSAKAVAAVPVATHRGSAMSAMRSAWLRLSS</sequence>
<evidence type="ECO:0000313" key="2">
    <source>
        <dbReference type="Proteomes" id="UP000321638"/>
    </source>
</evidence>
<dbReference type="Proteomes" id="UP000321638">
    <property type="component" value="Unassembled WGS sequence"/>
</dbReference>
<dbReference type="OrthoDB" id="7376351at2"/>